<proteinExistence type="predicted"/>
<sequence length="42" mass="4516">MRVLAVATDGGGDCNRVSWLAVGKGEGGAPLQRYRIMPREDI</sequence>
<protein>
    <submittedName>
        <fullName evidence="1">Uncharacterized protein</fullName>
    </submittedName>
</protein>
<gene>
    <name evidence="1" type="ORF">J07HQW2_00732</name>
</gene>
<reference evidence="1 2" key="1">
    <citation type="journal article" date="2013" name="PLoS ONE">
        <title>Assembly-driven community genomics of a hypersaline microbial ecosystem.</title>
        <authorList>
            <person name="Podell S."/>
            <person name="Ugalde J.A."/>
            <person name="Narasingarao P."/>
            <person name="Banfield J.F."/>
            <person name="Heidelberg K.B."/>
            <person name="Allen E.E."/>
        </authorList>
    </citation>
    <scope>NUCLEOTIDE SEQUENCE [LARGE SCALE GENOMIC DNA]</scope>
    <source>
        <strain evidence="2">J07HQW2</strain>
    </source>
</reference>
<dbReference type="Proteomes" id="UP000030710">
    <property type="component" value="Unassembled WGS sequence"/>
</dbReference>
<evidence type="ECO:0000313" key="1">
    <source>
        <dbReference type="EMBL" id="ERG94298.1"/>
    </source>
</evidence>
<name>U1NC90_9EURY</name>
<organism evidence="1 2">
    <name type="scientific">Haloquadratum walsbyi J07HQW2</name>
    <dbReference type="NCBI Taxonomy" id="1238425"/>
    <lineage>
        <taxon>Archaea</taxon>
        <taxon>Methanobacteriati</taxon>
        <taxon>Methanobacteriota</taxon>
        <taxon>Stenosarchaea group</taxon>
        <taxon>Halobacteria</taxon>
        <taxon>Halobacteriales</taxon>
        <taxon>Haloferacaceae</taxon>
        <taxon>Haloquadratum</taxon>
    </lineage>
</organism>
<accession>U1NC90</accession>
<dbReference type="HOGENOM" id="CLU_3245296_0_0_2"/>
<dbReference type="AlphaFoldDB" id="U1NC90"/>
<evidence type="ECO:0000313" key="2">
    <source>
        <dbReference type="Proteomes" id="UP000030710"/>
    </source>
</evidence>
<dbReference type="EMBL" id="KE356561">
    <property type="protein sequence ID" value="ERG94298.1"/>
    <property type="molecule type" value="Genomic_DNA"/>
</dbReference>